<evidence type="ECO:0000259" key="8">
    <source>
        <dbReference type="Pfam" id="PF08264"/>
    </source>
</evidence>
<dbReference type="InterPro" id="IPR023457">
    <property type="entry name" value="Met-tRNA_synth_2"/>
</dbReference>
<reference evidence="10 11" key="1">
    <citation type="journal article" date="2016" name="Nat. Commun.">
        <title>Thousands of microbial genomes shed light on interconnected biogeochemical processes in an aquifer system.</title>
        <authorList>
            <person name="Anantharaman K."/>
            <person name="Brown C.T."/>
            <person name="Hug L.A."/>
            <person name="Sharon I."/>
            <person name="Castelle C.J."/>
            <person name="Probst A.J."/>
            <person name="Thomas B.C."/>
            <person name="Singh A."/>
            <person name="Wilkins M.J."/>
            <person name="Karaoz U."/>
            <person name="Brodie E.L."/>
            <person name="Williams K.H."/>
            <person name="Hubbard S.S."/>
            <person name="Banfield J.F."/>
        </authorList>
    </citation>
    <scope>NUCLEOTIDE SEQUENCE [LARGE SCALE GENOMIC DNA]</scope>
</reference>
<dbReference type="Gene3D" id="1.10.730.10">
    <property type="entry name" value="Isoleucyl-tRNA Synthetase, Domain 1"/>
    <property type="match status" value="1"/>
</dbReference>
<keyword evidence="2 7" id="KW-0436">Ligase</keyword>
<evidence type="ECO:0000256" key="1">
    <source>
        <dbReference type="ARBA" id="ARBA00012838"/>
    </source>
</evidence>
<dbReference type="PANTHER" id="PTHR43326:SF1">
    <property type="entry name" value="METHIONINE--TRNA LIGASE, MITOCHONDRIAL"/>
    <property type="match status" value="1"/>
</dbReference>
<dbReference type="SUPFAM" id="SSF47323">
    <property type="entry name" value="Anticodon-binding domain of a subclass of class I aminoacyl-tRNA synthetases"/>
    <property type="match status" value="1"/>
</dbReference>
<sequence>YCVACEKFLTEKDLVDGLCPDHKTEPKKITEKNYFFKLKDYLKTVAELINTNQLKIEPQNAKNEVLGLLKQELDDFSISRQKEKVKWGIDLPFDKNQTVYVWVDALLNYYTGDGTKEFKKYWEKGKVIHLLAKDILKFHAVFWPAMLLATKKKLPDREFIHGFFTINGQKISKTLGNVIDPIEIVNKFGTDAARYILLSQFPFGQDGDVQESRFVEKYNADLANGLGNLTARILKLAEISNFKFQISNKKEKEIEKKVKEIKEIYKKDMEEFKLYEALEGVWRLIKWCDEYIEKNKPWQITDKEKLEQVLSNLLYCLFEIADLILPFLPETSEKIKEQIKTGKSEILFPRI</sequence>
<dbReference type="PANTHER" id="PTHR43326">
    <property type="entry name" value="METHIONYL-TRNA SYNTHETASE"/>
    <property type="match status" value="1"/>
</dbReference>
<feature type="domain" description="Methionyl/Leucyl tRNA synthetase" evidence="9">
    <location>
        <begin position="2"/>
        <end position="233"/>
    </location>
</feature>
<evidence type="ECO:0000256" key="7">
    <source>
        <dbReference type="RuleBase" id="RU363039"/>
    </source>
</evidence>
<evidence type="ECO:0000256" key="3">
    <source>
        <dbReference type="ARBA" id="ARBA00022741"/>
    </source>
</evidence>
<evidence type="ECO:0000259" key="9">
    <source>
        <dbReference type="Pfam" id="PF09334"/>
    </source>
</evidence>
<dbReference type="InterPro" id="IPR009080">
    <property type="entry name" value="tRNAsynth_Ia_anticodon-bd"/>
</dbReference>
<comment type="similarity">
    <text evidence="7">Belongs to the class-I aminoacyl-tRNA synthetase family.</text>
</comment>
<dbReference type="GO" id="GO:0005524">
    <property type="term" value="F:ATP binding"/>
    <property type="evidence" value="ECO:0007669"/>
    <property type="project" value="UniProtKB-KW"/>
</dbReference>
<evidence type="ECO:0000256" key="5">
    <source>
        <dbReference type="ARBA" id="ARBA00022917"/>
    </source>
</evidence>
<dbReference type="Pfam" id="PF08264">
    <property type="entry name" value="Anticodon_1"/>
    <property type="match status" value="1"/>
</dbReference>
<dbReference type="SUPFAM" id="SSF52374">
    <property type="entry name" value="Nucleotidylyl transferase"/>
    <property type="match status" value="1"/>
</dbReference>
<dbReference type="GO" id="GO:0006431">
    <property type="term" value="P:methionyl-tRNA aminoacylation"/>
    <property type="evidence" value="ECO:0007669"/>
    <property type="project" value="InterPro"/>
</dbReference>
<comment type="caution">
    <text evidence="10">The sequence shown here is derived from an EMBL/GenBank/DDBJ whole genome shotgun (WGS) entry which is preliminary data.</text>
</comment>
<evidence type="ECO:0000256" key="6">
    <source>
        <dbReference type="ARBA" id="ARBA00023146"/>
    </source>
</evidence>
<dbReference type="InterPro" id="IPR033911">
    <property type="entry name" value="MetRS_core"/>
</dbReference>
<gene>
    <name evidence="10" type="ORF">A2V69_01720</name>
</gene>
<feature type="non-terminal residue" evidence="10">
    <location>
        <position position="1"/>
    </location>
</feature>
<dbReference type="InterPro" id="IPR013155">
    <property type="entry name" value="M/V/L/I-tRNA-synth_anticd-bd"/>
</dbReference>
<dbReference type="InterPro" id="IPR015413">
    <property type="entry name" value="Methionyl/Leucyl_tRNA_Synth"/>
</dbReference>
<dbReference type="AlphaFoldDB" id="A0A1G2F5B2"/>
<dbReference type="EMBL" id="MHMT01000004">
    <property type="protein sequence ID" value="OGZ33117.1"/>
    <property type="molecule type" value="Genomic_DNA"/>
</dbReference>
<evidence type="ECO:0000256" key="4">
    <source>
        <dbReference type="ARBA" id="ARBA00022840"/>
    </source>
</evidence>
<dbReference type="STRING" id="1801990.A2V69_01720"/>
<evidence type="ECO:0000313" key="10">
    <source>
        <dbReference type="EMBL" id="OGZ33117.1"/>
    </source>
</evidence>
<organism evidence="10 11">
    <name type="scientific">Candidatus Portnoybacteria bacterium RBG_13_40_8</name>
    <dbReference type="NCBI Taxonomy" id="1801990"/>
    <lineage>
        <taxon>Bacteria</taxon>
        <taxon>Candidatus Portnoyibacteriota</taxon>
    </lineage>
</organism>
<dbReference type="Pfam" id="PF09334">
    <property type="entry name" value="tRNA-synt_1g"/>
    <property type="match status" value="1"/>
</dbReference>
<keyword evidence="3 7" id="KW-0547">Nucleotide-binding</keyword>
<name>A0A1G2F5B2_9BACT</name>
<keyword evidence="6 7" id="KW-0030">Aminoacyl-tRNA synthetase</keyword>
<protein>
    <recommendedName>
        <fullName evidence="1">methionine--tRNA ligase</fullName>
        <ecNumber evidence="1">6.1.1.10</ecNumber>
    </recommendedName>
</protein>
<dbReference type="Gene3D" id="3.40.50.620">
    <property type="entry name" value="HUPs"/>
    <property type="match status" value="1"/>
</dbReference>
<keyword evidence="4 7" id="KW-0067">ATP-binding</keyword>
<dbReference type="InterPro" id="IPR014729">
    <property type="entry name" value="Rossmann-like_a/b/a_fold"/>
</dbReference>
<dbReference type="FunFam" id="2.170.220.10:FF:000003">
    <property type="entry name" value="Methionine--tRNA ligase"/>
    <property type="match status" value="1"/>
</dbReference>
<dbReference type="GO" id="GO:0004825">
    <property type="term" value="F:methionine-tRNA ligase activity"/>
    <property type="evidence" value="ECO:0007669"/>
    <property type="project" value="UniProtKB-EC"/>
</dbReference>
<evidence type="ECO:0000256" key="2">
    <source>
        <dbReference type="ARBA" id="ARBA00022598"/>
    </source>
</evidence>
<dbReference type="Proteomes" id="UP000177810">
    <property type="component" value="Unassembled WGS sequence"/>
</dbReference>
<dbReference type="PRINTS" id="PR01041">
    <property type="entry name" value="TRNASYNTHMET"/>
</dbReference>
<dbReference type="Gene3D" id="2.170.220.10">
    <property type="match status" value="1"/>
</dbReference>
<feature type="domain" description="Methionyl/Valyl/Leucyl/Isoleucyl-tRNA synthetase anticodon-binding" evidence="8">
    <location>
        <begin position="252"/>
        <end position="343"/>
    </location>
</feature>
<keyword evidence="5 7" id="KW-0648">Protein biosynthesis</keyword>
<proteinExistence type="inferred from homology"/>
<evidence type="ECO:0000313" key="11">
    <source>
        <dbReference type="Proteomes" id="UP000177810"/>
    </source>
</evidence>
<accession>A0A1G2F5B2</accession>
<dbReference type="EC" id="6.1.1.10" evidence="1"/>